<dbReference type="Proteomes" id="UP000078406">
    <property type="component" value="Unassembled WGS sequence"/>
</dbReference>
<gene>
    <name evidence="1" type="ORF">APB76_10000</name>
</gene>
<reference evidence="1 2" key="1">
    <citation type="journal article" date="2016" name="Syst. Appl. Microbiol.">
        <title>Vibrio bivalvicida sp. nov., a novel larval pathogen for bivalve molluscs reared in a hatchery.</title>
        <authorList>
            <person name="Dubert J."/>
            <person name="Romalde J.L."/>
            <person name="Prado S."/>
            <person name="Barja J.L."/>
        </authorList>
    </citation>
    <scope>NUCLEOTIDE SEQUENCE [LARGE SCALE GENOMIC DNA]</scope>
    <source>
        <strain evidence="1 2">605</strain>
    </source>
</reference>
<name>A0A177Y0J8_9VIBR</name>
<evidence type="ECO:0000313" key="1">
    <source>
        <dbReference type="EMBL" id="OAJ94394.1"/>
    </source>
</evidence>
<dbReference type="AlphaFoldDB" id="A0A177Y0J8"/>
<organism evidence="1 2">
    <name type="scientific">Vibrio bivalvicida</name>
    <dbReference type="NCBI Taxonomy" id="1276888"/>
    <lineage>
        <taxon>Bacteria</taxon>
        <taxon>Pseudomonadati</taxon>
        <taxon>Pseudomonadota</taxon>
        <taxon>Gammaproteobacteria</taxon>
        <taxon>Vibrionales</taxon>
        <taxon>Vibrionaceae</taxon>
        <taxon>Vibrio</taxon>
        <taxon>Vibrio oreintalis group</taxon>
    </lineage>
</organism>
<protein>
    <submittedName>
        <fullName evidence="1">Uncharacterized protein</fullName>
    </submittedName>
</protein>
<evidence type="ECO:0000313" key="2">
    <source>
        <dbReference type="Proteomes" id="UP000078406"/>
    </source>
</evidence>
<accession>A0A177Y0J8</accession>
<comment type="caution">
    <text evidence="1">The sequence shown here is derived from an EMBL/GenBank/DDBJ whole genome shotgun (WGS) entry which is preliminary data.</text>
</comment>
<sequence length="63" mass="7248">MDISKIEKGMLVECQQGIGTVLEVDQEHGAVVIEERNSHQKFEVDIKDLMEDPQLHQGCDKYY</sequence>
<dbReference type="EMBL" id="LLEI02000026">
    <property type="protein sequence ID" value="OAJ94394.1"/>
    <property type="molecule type" value="Genomic_DNA"/>
</dbReference>
<dbReference type="RefSeq" id="WP_049844369.1">
    <property type="nucleotide sequence ID" value="NZ_LLEI02000026.1"/>
</dbReference>
<proteinExistence type="predicted"/>